<proteinExistence type="predicted"/>
<evidence type="ECO:0000313" key="6">
    <source>
        <dbReference type="Proteomes" id="UP001603857"/>
    </source>
</evidence>
<dbReference type="Gene3D" id="3.30.430.20">
    <property type="entry name" value="Gnk2 domain, C-X8-C-X2-C motif"/>
    <property type="match status" value="1"/>
</dbReference>
<protein>
    <recommendedName>
        <fullName evidence="4">Gnk2-homologous domain-containing protein</fullName>
    </recommendedName>
</protein>
<evidence type="ECO:0000256" key="1">
    <source>
        <dbReference type="ARBA" id="ARBA00022729"/>
    </source>
</evidence>
<name>A0ABD1LLB4_9FABA</name>
<dbReference type="PROSITE" id="PS51473">
    <property type="entry name" value="GNK2"/>
    <property type="match status" value="1"/>
</dbReference>
<organism evidence="5 6">
    <name type="scientific">Flemingia macrophylla</name>
    <dbReference type="NCBI Taxonomy" id="520843"/>
    <lineage>
        <taxon>Eukaryota</taxon>
        <taxon>Viridiplantae</taxon>
        <taxon>Streptophyta</taxon>
        <taxon>Embryophyta</taxon>
        <taxon>Tracheophyta</taxon>
        <taxon>Spermatophyta</taxon>
        <taxon>Magnoliopsida</taxon>
        <taxon>eudicotyledons</taxon>
        <taxon>Gunneridae</taxon>
        <taxon>Pentapetalae</taxon>
        <taxon>rosids</taxon>
        <taxon>fabids</taxon>
        <taxon>Fabales</taxon>
        <taxon>Fabaceae</taxon>
        <taxon>Papilionoideae</taxon>
        <taxon>50 kb inversion clade</taxon>
        <taxon>NPAAA clade</taxon>
        <taxon>indigoferoid/millettioid clade</taxon>
        <taxon>Phaseoleae</taxon>
        <taxon>Flemingia</taxon>
    </lineage>
</organism>
<sequence length="159" mass="17906">MASFKIFYLFILLPFINLITVKAGLDDGLRSFYCSENLTTPNSAFQKNLRTLFSYLSSNATANKQYYNTTVAGRNHSDTVYGMFFCFGDVPRQLCIARVAEATKAILSGSYGNCSLSTDVYFQYEDFKIRYSNRSFFSTPDLTSDSVSCSYLDGSNQKN</sequence>
<evidence type="ECO:0000256" key="3">
    <source>
        <dbReference type="SAM" id="SignalP"/>
    </source>
</evidence>
<feature type="signal peptide" evidence="3">
    <location>
        <begin position="1"/>
        <end position="23"/>
    </location>
</feature>
<feature type="chain" id="PRO_5044840184" description="Gnk2-homologous domain-containing protein" evidence="3">
    <location>
        <begin position="24"/>
        <end position="159"/>
    </location>
</feature>
<feature type="domain" description="Gnk2-homologous" evidence="4">
    <location>
        <begin position="27"/>
        <end position="136"/>
    </location>
</feature>
<dbReference type="AlphaFoldDB" id="A0ABD1LLB4"/>
<comment type="caution">
    <text evidence="5">The sequence shown here is derived from an EMBL/GenBank/DDBJ whole genome shotgun (WGS) entry which is preliminary data.</text>
</comment>
<dbReference type="CDD" id="cd23509">
    <property type="entry name" value="Gnk2-like"/>
    <property type="match status" value="1"/>
</dbReference>
<dbReference type="EMBL" id="JBGMDY010000008">
    <property type="protein sequence ID" value="KAL2324313.1"/>
    <property type="molecule type" value="Genomic_DNA"/>
</dbReference>
<keyword evidence="1 3" id="KW-0732">Signal</keyword>
<dbReference type="Proteomes" id="UP001603857">
    <property type="component" value="Unassembled WGS sequence"/>
</dbReference>
<keyword evidence="2" id="KW-0677">Repeat</keyword>
<dbReference type="PANTHER" id="PTHR32099">
    <property type="entry name" value="CYSTEINE-RICH REPEAT SECRETORY PROTEIN"/>
    <property type="match status" value="1"/>
</dbReference>
<evidence type="ECO:0000313" key="5">
    <source>
        <dbReference type="EMBL" id="KAL2324313.1"/>
    </source>
</evidence>
<keyword evidence="6" id="KW-1185">Reference proteome</keyword>
<dbReference type="InterPro" id="IPR002902">
    <property type="entry name" value="GNK2"/>
</dbReference>
<evidence type="ECO:0000256" key="2">
    <source>
        <dbReference type="ARBA" id="ARBA00022737"/>
    </source>
</evidence>
<accession>A0ABD1LLB4</accession>
<dbReference type="InterPro" id="IPR038408">
    <property type="entry name" value="GNK2_sf"/>
</dbReference>
<gene>
    <name evidence="5" type="ORF">Fmac_023371</name>
</gene>
<dbReference type="PANTHER" id="PTHR32099:SF110">
    <property type="entry name" value="CYSTEINE-RICH RECEPTOR-KINASE-LIKE PROTEIN"/>
    <property type="match status" value="1"/>
</dbReference>
<evidence type="ECO:0000259" key="4">
    <source>
        <dbReference type="PROSITE" id="PS51473"/>
    </source>
</evidence>
<dbReference type="Pfam" id="PF01657">
    <property type="entry name" value="Stress-antifung"/>
    <property type="match status" value="1"/>
</dbReference>
<reference evidence="5 6" key="1">
    <citation type="submission" date="2024-08" db="EMBL/GenBank/DDBJ databases">
        <title>Insights into the chromosomal genome structure of Flemingia macrophylla.</title>
        <authorList>
            <person name="Ding Y."/>
            <person name="Zhao Y."/>
            <person name="Bi W."/>
            <person name="Wu M."/>
            <person name="Zhao G."/>
            <person name="Gong Y."/>
            <person name="Li W."/>
            <person name="Zhang P."/>
        </authorList>
    </citation>
    <scope>NUCLEOTIDE SEQUENCE [LARGE SCALE GENOMIC DNA]</scope>
    <source>
        <strain evidence="5">DYQJB</strain>
        <tissue evidence="5">Leaf</tissue>
    </source>
</reference>